<dbReference type="AlphaFoldDB" id="A0A158HGD8"/>
<dbReference type="Gene3D" id="3.40.30.10">
    <property type="entry name" value="Glutaredoxin"/>
    <property type="match status" value="1"/>
</dbReference>
<dbReference type="STRING" id="326474.AWB65_03256"/>
<dbReference type="OrthoDB" id="9799122at2"/>
<dbReference type="CDD" id="cd03024">
    <property type="entry name" value="DsbA_FrnE"/>
    <property type="match status" value="1"/>
</dbReference>
<comment type="caution">
    <text evidence="2">The sequence shown here is derived from an EMBL/GenBank/DDBJ whole genome shotgun (WGS) entry which is preliminary data.</text>
</comment>
<dbReference type="PANTHER" id="PTHR13887">
    <property type="entry name" value="GLUTATHIONE S-TRANSFERASE KAPPA"/>
    <property type="match status" value="1"/>
</dbReference>
<dbReference type="InterPro" id="IPR036249">
    <property type="entry name" value="Thioredoxin-like_sf"/>
</dbReference>
<dbReference type="Pfam" id="PF01323">
    <property type="entry name" value="DSBA"/>
    <property type="match status" value="1"/>
</dbReference>
<dbReference type="SUPFAM" id="SSF52833">
    <property type="entry name" value="Thioredoxin-like"/>
    <property type="match status" value="1"/>
</dbReference>
<feature type="domain" description="DSBA-like thioredoxin" evidence="1">
    <location>
        <begin position="5"/>
        <end position="210"/>
    </location>
</feature>
<dbReference type="EMBL" id="FCNW02000015">
    <property type="protein sequence ID" value="SAL42710.1"/>
    <property type="molecule type" value="Genomic_DNA"/>
</dbReference>
<dbReference type="InterPro" id="IPR001853">
    <property type="entry name" value="DSBA-like_thioredoxin_dom"/>
</dbReference>
<reference evidence="2" key="1">
    <citation type="submission" date="2016-01" db="EMBL/GenBank/DDBJ databases">
        <authorList>
            <person name="Peeters C."/>
        </authorList>
    </citation>
    <scope>NUCLEOTIDE SEQUENCE [LARGE SCALE GENOMIC DNA]</scope>
    <source>
        <strain evidence="2">LMG 22934</strain>
    </source>
</reference>
<name>A0A158HGD8_9BURK</name>
<accession>A0A158HGD8</accession>
<sequence>MPSLTIEVFFDFVCPWCLIGTHHLRTAMSRLAELRKDVEVNVSWRGHQLLPGTPKEGVPYHAFYLARLGSAGAVAARRTKVQQAGDAAGIAFAFNRINVLPNTAAAQRLVAATAERGTPGQAAALVDRLFTAYFIEGENIGEVRVLERAALACGVQFGTIFERLSATGDSHDSRGRPSHTDYAISGVPFFAFNGSHGLSGAQRPEVMLTAMLAAIRG</sequence>
<evidence type="ECO:0000259" key="1">
    <source>
        <dbReference type="Pfam" id="PF01323"/>
    </source>
</evidence>
<evidence type="ECO:0000313" key="2">
    <source>
        <dbReference type="EMBL" id="SAL42710.1"/>
    </source>
</evidence>
<evidence type="ECO:0000313" key="3">
    <source>
        <dbReference type="Proteomes" id="UP000054977"/>
    </source>
</evidence>
<dbReference type="Proteomes" id="UP000054977">
    <property type="component" value="Unassembled WGS sequence"/>
</dbReference>
<gene>
    <name evidence="2" type="ORF">AWB65_03256</name>
</gene>
<dbReference type="GO" id="GO:0016491">
    <property type="term" value="F:oxidoreductase activity"/>
    <property type="evidence" value="ECO:0007669"/>
    <property type="project" value="InterPro"/>
</dbReference>
<dbReference type="PANTHER" id="PTHR13887:SF41">
    <property type="entry name" value="THIOREDOXIN SUPERFAMILY PROTEIN"/>
    <property type="match status" value="1"/>
</dbReference>
<organism evidence="2 3">
    <name type="scientific">Caballeronia humi</name>
    <dbReference type="NCBI Taxonomy" id="326474"/>
    <lineage>
        <taxon>Bacteria</taxon>
        <taxon>Pseudomonadati</taxon>
        <taxon>Pseudomonadota</taxon>
        <taxon>Betaproteobacteria</taxon>
        <taxon>Burkholderiales</taxon>
        <taxon>Burkholderiaceae</taxon>
        <taxon>Caballeronia</taxon>
    </lineage>
</organism>
<protein>
    <submittedName>
        <fullName evidence="2">DSBA oxidoreductase</fullName>
    </submittedName>
</protein>
<keyword evidence="3" id="KW-1185">Reference proteome</keyword>
<dbReference type="RefSeq" id="WP_087668125.1">
    <property type="nucleotide sequence ID" value="NZ_FCNW02000015.1"/>
</dbReference>
<proteinExistence type="predicted"/>